<dbReference type="Proteomes" id="UP000283269">
    <property type="component" value="Unassembled WGS sequence"/>
</dbReference>
<evidence type="ECO:0000313" key="2">
    <source>
        <dbReference type="Proteomes" id="UP000283269"/>
    </source>
</evidence>
<accession>A0A409XM01</accession>
<dbReference type="EMBL" id="NHYD01001248">
    <property type="protein sequence ID" value="PPQ91802.1"/>
    <property type="molecule type" value="Genomic_DNA"/>
</dbReference>
<sequence>MKITSVSATYFAKNCFGQSTTCPDAGLAIQKEMAVQKKSIVETAVGKILLFSLKQVLLLREQVLAMEDRDLLREMEDYTEKQLQLDQLADQI</sequence>
<gene>
    <name evidence="1" type="ORF">CVT25_000447</name>
</gene>
<evidence type="ECO:0000313" key="1">
    <source>
        <dbReference type="EMBL" id="PPQ91802.1"/>
    </source>
</evidence>
<dbReference type="OrthoDB" id="8954335at2759"/>
<name>A0A409XM01_PSICY</name>
<keyword evidence="2" id="KW-1185">Reference proteome</keyword>
<protein>
    <submittedName>
        <fullName evidence="1">Uncharacterized protein</fullName>
    </submittedName>
</protein>
<comment type="caution">
    <text evidence="1">The sequence shown here is derived from an EMBL/GenBank/DDBJ whole genome shotgun (WGS) entry which is preliminary data.</text>
</comment>
<reference evidence="1 2" key="1">
    <citation type="journal article" date="2018" name="Evol. Lett.">
        <title>Horizontal gene cluster transfer increased hallucinogenic mushroom diversity.</title>
        <authorList>
            <person name="Reynolds H.T."/>
            <person name="Vijayakumar V."/>
            <person name="Gluck-Thaler E."/>
            <person name="Korotkin H.B."/>
            <person name="Matheny P.B."/>
            <person name="Slot J.C."/>
        </authorList>
    </citation>
    <scope>NUCLEOTIDE SEQUENCE [LARGE SCALE GENOMIC DNA]</scope>
    <source>
        <strain evidence="1 2">2631</strain>
    </source>
</reference>
<organism evidence="1 2">
    <name type="scientific">Psilocybe cyanescens</name>
    <dbReference type="NCBI Taxonomy" id="93625"/>
    <lineage>
        <taxon>Eukaryota</taxon>
        <taxon>Fungi</taxon>
        <taxon>Dikarya</taxon>
        <taxon>Basidiomycota</taxon>
        <taxon>Agaricomycotina</taxon>
        <taxon>Agaricomycetes</taxon>
        <taxon>Agaricomycetidae</taxon>
        <taxon>Agaricales</taxon>
        <taxon>Agaricineae</taxon>
        <taxon>Strophariaceae</taxon>
        <taxon>Psilocybe</taxon>
    </lineage>
</organism>
<dbReference type="InParanoid" id="A0A409XM01"/>
<proteinExistence type="predicted"/>
<dbReference type="AlphaFoldDB" id="A0A409XM01"/>